<dbReference type="EMBL" id="AE014297">
    <property type="protein sequence ID" value="AGB95991.1"/>
    <property type="molecule type" value="Genomic_DNA"/>
</dbReference>
<dbReference type="EMBL" id="BT023404">
    <property type="protein sequence ID" value="AAY55820.1"/>
    <property type="molecule type" value="mRNA"/>
</dbReference>
<dbReference type="PaxDb" id="7227-FBpp0306144"/>
<dbReference type="Gene3D" id="2.40.128.20">
    <property type="match status" value="1"/>
</dbReference>
<dbReference type="OrthoDB" id="7863529at2759"/>
<reference evidence="2 6" key="6">
    <citation type="journal article" date="2005" name="PLoS Comput. Biol.">
        <title>Combined evidence annotation of transposable elements in genome sequences.</title>
        <authorList>
            <person name="Quesneville H."/>
            <person name="Bergman C.M."/>
            <person name="Andrieu O."/>
            <person name="Autard D."/>
            <person name="Nouaud D."/>
            <person name="Ashburner M."/>
            <person name="Anxolabehere D."/>
        </authorList>
    </citation>
    <scope>NUCLEOTIDE SEQUENCE [LARGE SCALE GENOMIC DNA]</scope>
    <source>
        <strain evidence="6">Berkeley</strain>
    </source>
</reference>
<keyword evidence="1" id="KW-0732">Signal</keyword>
<reference evidence="2 6" key="10">
    <citation type="journal article" date="2007" name="Science">
        <title>Sequence finishing and mapping of Drosophila melanogaster heterochromatin.</title>
        <authorList>
            <person name="Hoskins R.A."/>
            <person name="Carlson J.W."/>
            <person name="Kennedy C."/>
            <person name="Acevedo D."/>
            <person name="Evans-Holm M."/>
            <person name="Frise E."/>
            <person name="Wan K.H."/>
            <person name="Park S."/>
            <person name="Mendez-Lago M."/>
            <person name="Rossi F."/>
            <person name="Villasante A."/>
            <person name="Dimitri P."/>
            <person name="Karpen G.H."/>
            <person name="Celniker S.E."/>
        </authorList>
    </citation>
    <scope>NUCLEOTIDE SEQUENCE [LARGE SCALE GENOMIC DNA]</scope>
    <source>
        <strain evidence="6">Berkeley</strain>
    </source>
</reference>
<reference evidence="6" key="4">
    <citation type="journal article" date="2002" name="Genome Biol.">
        <title>The transposable elements of the Drosophila melanogaster euchromatin: a genomics perspective.</title>
        <authorList>
            <person name="Kaminker J.S."/>
            <person name="Bergman C.M."/>
            <person name="Kronmiller B."/>
            <person name="Carlson J."/>
            <person name="Svirskas R."/>
            <person name="Patel S."/>
            <person name="Frise E."/>
            <person name="Wheeler D.A."/>
            <person name="Lewis S.E."/>
            <person name="Rubin G.M."/>
            <person name="Ashburner M."/>
            <person name="Celniker S.E."/>
        </authorList>
    </citation>
    <scope>NUCLEOTIDE SEQUENCE [LARGE SCALE GENOMIC DNA]</scope>
    <source>
        <strain evidence="6">Berkeley</strain>
    </source>
</reference>
<dbReference type="FunCoup" id="Q9VF46">
    <property type="interactions" value="4"/>
</dbReference>
<dbReference type="eggNOG" id="ENOG502T8YC">
    <property type="taxonomic scope" value="Eukaryota"/>
</dbReference>
<dbReference type="VEuPathDB" id="VectorBase:FBgn0038353"/>
<dbReference type="SUPFAM" id="SSF50814">
    <property type="entry name" value="Lipocalins"/>
    <property type="match status" value="1"/>
</dbReference>
<reference evidence="2" key="14">
    <citation type="submission" date="2023-12" db="EMBL/GenBank/DDBJ databases">
        <authorList>
            <consortium name="FlyBase"/>
        </authorList>
    </citation>
    <scope>NUCLEOTIDE SEQUENCE</scope>
</reference>
<evidence type="ECO:0000313" key="2">
    <source>
        <dbReference type="EMBL" id="AAF55214.1"/>
    </source>
</evidence>
<feature type="signal peptide" evidence="1">
    <location>
        <begin position="1"/>
        <end position="23"/>
    </location>
</feature>
<evidence type="ECO:0000256" key="1">
    <source>
        <dbReference type="SAM" id="SignalP"/>
    </source>
</evidence>
<organism evidence="2 6">
    <name type="scientific">Drosophila melanogaster</name>
    <name type="common">Fruit fly</name>
    <dbReference type="NCBI Taxonomy" id="7227"/>
    <lineage>
        <taxon>Eukaryota</taxon>
        <taxon>Metazoa</taxon>
        <taxon>Ecdysozoa</taxon>
        <taxon>Arthropoda</taxon>
        <taxon>Hexapoda</taxon>
        <taxon>Insecta</taxon>
        <taxon>Pterygota</taxon>
        <taxon>Neoptera</taxon>
        <taxon>Endopterygota</taxon>
        <taxon>Diptera</taxon>
        <taxon>Brachycera</taxon>
        <taxon>Muscomorpha</taxon>
        <taxon>Ephydroidea</taxon>
        <taxon>Drosophilidae</taxon>
        <taxon>Drosophila</taxon>
        <taxon>Sophophora</taxon>
    </lineage>
</organism>
<sequence length="218" mass="23160">MCNSAIICLAIVAAVASISQVSAQAQTTPQSCAQATGISFNQTAFSGQWVELARNPASNVSCISLNVAFWNNNNYMLVNVSHSSNVASTLVDVYETANITLVENNLSGYNVTLVNGQKQEYVFVKLLSFVNSTYLVGCTYTNATNTSTSAGFILGRSTYTPEGVRIANNDASVSFSNFQNNTYGNVTQLDCRASSAGQTVPLTLISGFLAFALLLIKA</sequence>
<dbReference type="SMR" id="Q9VF46"/>
<reference evidence="2" key="15">
    <citation type="submission" date="2024-06" db="EMBL/GenBank/DDBJ databases">
        <title>Drosophila melanogaster release 4 sequence.</title>
        <authorList>
            <consortium name="Berkeley Drosophila Genome Project"/>
            <person name="Celniker S."/>
            <person name="Carlson J."/>
            <person name="Wan K."/>
            <person name="Pfeiffer B."/>
            <person name="Frise E."/>
            <person name="George R."/>
            <person name="Hoskins R."/>
            <person name="Stapleton M."/>
            <person name="Pacleb J."/>
            <person name="Park S."/>
            <person name="Svirskas R."/>
            <person name="Smith E."/>
            <person name="Yu C."/>
            <person name="Rubin G."/>
        </authorList>
    </citation>
    <scope>NUCLEOTIDE SEQUENCE</scope>
</reference>
<reference evidence="6" key="3">
    <citation type="journal article" date="2002" name="Genome Biol.">
        <title>Annotation of the Drosophila melanogaster euchromatic genome: a systematic review.</title>
        <authorList>
            <person name="Misra S."/>
            <person name="Crosby M.A."/>
            <person name="Mungall C.J."/>
            <person name="Matthews B.B."/>
            <person name="Campbell K.S."/>
            <person name="Hradecky P."/>
            <person name="Huang Y."/>
            <person name="Kaminker J.S."/>
            <person name="Millburn G.H."/>
            <person name="Prochnik S.E."/>
            <person name="Smith C.D."/>
            <person name="Tupy J.L."/>
            <person name="Whitfied E.J."/>
            <person name="Bayraktaroglu L."/>
            <person name="Berman B.P."/>
            <person name="Bettencourt B.R."/>
            <person name="Celniker S.E."/>
            <person name="de Grey A.D."/>
            <person name="Drysdale R.A."/>
            <person name="Harris N.L."/>
            <person name="Richter J."/>
            <person name="Russo S."/>
            <person name="Schroeder A.J."/>
            <person name="Shu S.Q."/>
            <person name="Stapleton M."/>
            <person name="Yamada C."/>
            <person name="Ashburner M."/>
            <person name="Gelbart W.M."/>
            <person name="Rubin G.M."/>
            <person name="Lewis S.E."/>
        </authorList>
    </citation>
    <scope>GENOME REANNOTATION</scope>
    <source>
        <strain evidence="6">Berkeley</strain>
    </source>
</reference>
<reference evidence="2" key="13">
    <citation type="journal article" date="2015" name="Genome Res.">
        <title>The Release 6 reference sequence of the Drosophila melanogaster genome.</title>
        <authorList>
            <person name="Hoskins R.A."/>
            <person name="Carlson J.W."/>
            <person name="Wan K.H."/>
            <person name="Park S."/>
            <person name="Mendez I."/>
            <person name="Galle S.E."/>
            <person name="Booth B.W."/>
            <person name="Pfeiffer B.D."/>
            <person name="George R.A."/>
            <person name="Svirskas R."/>
            <person name="Krzywinski M."/>
            <person name="Schein J."/>
            <person name="Accardo M.C."/>
            <person name="Damia E."/>
            <person name="Messina G."/>
            <person name="Mendez-Lago M."/>
            <person name="de Pablos B."/>
            <person name="Demakova O.V."/>
            <person name="Andreyeva E.N."/>
            <person name="Boldyreva L.V."/>
            <person name="Marra M."/>
            <person name="Carvalho A.B."/>
            <person name="Dimitri P."/>
            <person name="Villasante A."/>
            <person name="Zhimulev I.F."/>
            <person name="Rubin G.M."/>
            <person name="Karpen G.H."/>
            <person name="Celniker S.E."/>
        </authorList>
    </citation>
    <scope>NUCLEOTIDE SEQUENCE</scope>
</reference>
<dbReference type="InterPro" id="IPR012674">
    <property type="entry name" value="Calycin"/>
</dbReference>
<dbReference type="AlphaFoldDB" id="Q9VF46"/>
<reference evidence="3" key="7">
    <citation type="submission" date="2005-05" db="EMBL/GenBank/DDBJ databases">
        <authorList>
            <person name="Stapleton M."/>
            <person name="Carlson J."/>
            <person name="Chavez C."/>
            <person name="Frise E."/>
            <person name="George R."/>
            <person name="Pacleb J."/>
            <person name="Park S."/>
            <person name="Wan K."/>
            <person name="Yu C."/>
            <person name="Celniker S."/>
        </authorList>
    </citation>
    <scope>NUCLEOTIDE SEQUENCE</scope>
    <source>
        <strain evidence="3">Berkeley</strain>
    </source>
</reference>
<proteinExistence type="evidence at transcript level"/>
<dbReference type="CDD" id="cd00301">
    <property type="entry name" value="lipocalin_FABP"/>
    <property type="match status" value="1"/>
</dbReference>
<evidence type="ECO:0000313" key="5">
    <source>
        <dbReference type="FlyBase" id="FBgn0038353"/>
    </source>
</evidence>
<gene>
    <name evidence="2" type="primary">Dmel\CG5399</name>
    <name evidence="2 5" type="ORF">CG5399</name>
    <name evidence="2" type="ORF">Dmel_CG5399</name>
</gene>
<reference evidence="2" key="8">
    <citation type="submission" date="2006-08" db="EMBL/GenBank/DDBJ databases">
        <authorList>
            <person name="Celniker S."/>
            <person name="Carlson J."/>
            <person name="Wan K."/>
            <person name="Frise E."/>
            <person name="Hoskins R."/>
            <person name="Park S."/>
            <person name="Svirskas R."/>
            <person name="Rubin G."/>
        </authorList>
    </citation>
    <scope>NUCLEOTIDE SEQUENCE</scope>
</reference>
<evidence type="ECO:0000313" key="4">
    <source>
        <dbReference type="EMBL" id="AGB95991.1"/>
    </source>
</evidence>
<evidence type="ECO:0000313" key="6">
    <source>
        <dbReference type="Proteomes" id="UP000000803"/>
    </source>
</evidence>
<dbReference type="STRING" id="7227.FBpp0306144"/>
<dbReference type="RefSeq" id="NP_001262611.1">
    <property type="nucleotide sequence ID" value="NM_001275682.1"/>
</dbReference>
<reference evidence="6" key="2">
    <citation type="journal article" date="2002" name="Genome Biol.">
        <title>Finishing a whole-genome shotgun: release 3 of the Drosophila melanogaster euchromatic genome sequence.</title>
        <authorList>
            <person name="Celniker S.E."/>
            <person name="Wheeler D.A."/>
            <person name="Kronmiller B."/>
            <person name="Carlson J.W."/>
            <person name="Halpern A."/>
            <person name="Patel S."/>
            <person name="Adams M."/>
            <person name="Champe M."/>
            <person name="Dugan S.P."/>
            <person name="Frise E."/>
            <person name="Hodgson A."/>
            <person name="George R.A."/>
            <person name="Hoskins R.A."/>
            <person name="Laverty T."/>
            <person name="Muzny D.M."/>
            <person name="Nelson C.R."/>
            <person name="Pacleb J.M."/>
            <person name="Park S."/>
            <person name="Pfeiffer B.D."/>
            <person name="Richards S."/>
            <person name="Sodergren E.J."/>
            <person name="Svirskas R."/>
            <person name="Tabor P.E."/>
            <person name="Wan K."/>
            <person name="Stapleton M."/>
            <person name="Sutton G.G."/>
            <person name="Venter C."/>
            <person name="Weinstock G."/>
            <person name="Scherer S.E."/>
            <person name="Myers E.W."/>
            <person name="Gibbs R.A."/>
            <person name="Rubin G.M."/>
        </authorList>
    </citation>
    <scope>NUCLEOTIDE SEQUENCE [LARGE SCALE GENOMIC DNA]</scope>
    <source>
        <strain evidence="6">Berkeley</strain>
    </source>
</reference>
<dbReference type="RefSeq" id="NP_650481.1">
    <property type="nucleotide sequence ID" value="NM_142224.2"/>
</dbReference>
<dbReference type="Bgee" id="FBgn0038353">
    <property type="expression patterns" value="Expressed in copper cell (Drosophila) in digestive tract and 99 other cell types or tissues"/>
</dbReference>
<reference evidence="2 6" key="1">
    <citation type="journal article" date="2000" name="Science">
        <title>The genome sequence of Drosophila melanogaster.</title>
        <authorList>
            <person name="Adams M.D."/>
            <person name="Celniker S.E."/>
            <person name="Holt R.A."/>
            <person name="Evans C.A."/>
            <person name="Gocayne J.D."/>
            <person name="Amanatides P.G."/>
            <person name="Scherer S.E."/>
            <person name="Li P.W."/>
            <person name="Hoskins R.A."/>
            <person name="Galle R.F."/>
            <person name="George R.A."/>
            <person name="Lewis S.E."/>
            <person name="Richards S."/>
            <person name="Ashburner M."/>
            <person name="Henderson S.N."/>
            <person name="Sutton G.G."/>
            <person name="Wortman J.R."/>
            <person name="Yandell M.D."/>
            <person name="Zhang Q."/>
            <person name="Chen L.X."/>
            <person name="Brandon R.C."/>
            <person name="Rogers Y.H."/>
            <person name="Blazej R.G."/>
            <person name="Champe M."/>
            <person name="Pfeiffer B.D."/>
            <person name="Wan K.H."/>
            <person name="Doyle C."/>
            <person name="Baxter E.G."/>
            <person name="Helt G."/>
            <person name="Nelson C.R."/>
            <person name="Gabor G.L."/>
            <person name="Abril J.F."/>
            <person name="Agbayani A."/>
            <person name="An H.J."/>
            <person name="Andrews-Pfannkoch C."/>
            <person name="Baldwin D."/>
            <person name="Ballew R.M."/>
            <person name="Basu A."/>
            <person name="Baxendale J."/>
            <person name="Bayraktaroglu L."/>
            <person name="Beasley E.M."/>
            <person name="Beeson K.Y."/>
            <person name="Benos P.V."/>
            <person name="Berman B.P."/>
            <person name="Bhandari D."/>
            <person name="Bolshakov S."/>
            <person name="Borkova D."/>
            <person name="Botchan M.R."/>
            <person name="Bouck J."/>
            <person name="Brokstein P."/>
            <person name="Brottier P."/>
            <person name="Burtis K.C."/>
            <person name="Busam D.A."/>
            <person name="Butler H."/>
            <person name="Cadieu E."/>
            <person name="Center A."/>
            <person name="Chandra I."/>
            <person name="Cherry J.M."/>
            <person name="Cawley S."/>
            <person name="Dahlke C."/>
            <person name="Davenport L.B."/>
            <person name="Davies P."/>
            <person name="de Pablos B."/>
            <person name="Delcher A."/>
            <person name="Deng Z."/>
            <person name="Mays A.D."/>
            <person name="Dew I."/>
            <person name="Dietz S.M."/>
            <person name="Dodson K."/>
            <person name="Doup L.E."/>
            <person name="Downes M."/>
            <person name="Dugan-Rocha S."/>
            <person name="Dunkov B.C."/>
            <person name="Dunn P."/>
            <person name="Durbin K.J."/>
            <person name="Evangelista C.C."/>
            <person name="Ferraz C."/>
            <person name="Ferriera S."/>
            <person name="Fleischmann W."/>
            <person name="Fosler C."/>
            <person name="Gabrielian A.E."/>
            <person name="Garg N.S."/>
            <person name="Gelbart W.M."/>
            <person name="Glasser K."/>
            <person name="Glodek A."/>
            <person name="Gong F."/>
            <person name="Gorrell J.H."/>
            <person name="Gu Z."/>
            <person name="Guan P."/>
            <person name="Harris M."/>
            <person name="Harris N.L."/>
            <person name="Harvey D."/>
            <person name="Heiman T.J."/>
            <person name="Hernandez J.R."/>
            <person name="Houck J."/>
            <person name="Hostin D."/>
            <person name="Houston K.A."/>
            <person name="Howland T.J."/>
            <person name="Wei M.H."/>
            <person name="Ibegwam C."/>
            <person name="Jalali M."/>
            <person name="Kalush F."/>
            <person name="Karpen G.H."/>
            <person name="Ke Z."/>
            <person name="Kennison J.A."/>
            <person name="Ketchum K.A."/>
            <person name="Kimmel B.E."/>
            <person name="Kodira C.D."/>
            <person name="Kraft C."/>
            <person name="Kravitz S."/>
            <person name="Kulp D."/>
            <person name="Lai Z."/>
            <person name="Lasko P."/>
            <person name="Lei Y."/>
            <person name="Levitsky A.A."/>
            <person name="Li J."/>
            <person name="Li Z."/>
            <person name="Liang Y."/>
            <person name="Lin X."/>
            <person name="Liu X."/>
            <person name="Mattei B."/>
            <person name="McIntosh T.C."/>
            <person name="McLeod M.P."/>
            <person name="McPherson D."/>
            <person name="Merkulov G."/>
            <person name="Milshina N.V."/>
            <person name="Mobarry C."/>
            <person name="Morris J."/>
            <person name="Moshrefi A."/>
            <person name="Mount S.M."/>
            <person name="Moy M."/>
            <person name="Murphy B."/>
            <person name="Murphy L."/>
            <person name="Muzny D.M."/>
            <person name="Nelson D.L."/>
            <person name="Nelson D.R."/>
            <person name="Nelson K.A."/>
            <person name="Nixon K."/>
            <person name="Nusskern D.R."/>
            <person name="Pacleb J.M."/>
            <person name="Palazzolo M."/>
            <person name="Pittman G.S."/>
            <person name="Pan S."/>
            <person name="Pollard J."/>
            <person name="Puri V."/>
            <person name="Reese M.G."/>
            <person name="Reinert K."/>
            <person name="Remington K."/>
            <person name="Saunders R.D."/>
            <person name="Scheeler F."/>
            <person name="Shen H."/>
            <person name="Shue B.C."/>
            <person name="Siden-Kiamos I."/>
            <person name="Simpson M."/>
            <person name="Skupski M.P."/>
            <person name="Smith T."/>
            <person name="Spier E."/>
            <person name="Spradling A.C."/>
            <person name="Stapleton M."/>
            <person name="Strong R."/>
            <person name="Sun E."/>
            <person name="Svirskas R."/>
            <person name="Tector C."/>
            <person name="Turner R."/>
            <person name="Venter E."/>
            <person name="Wang A.H."/>
            <person name="Wang X."/>
            <person name="Wang Z.Y."/>
            <person name="Wassarman D.A."/>
            <person name="Weinstock G.M."/>
            <person name="Weissenbach J."/>
            <person name="Williams S.M."/>
            <person name="WoodageT"/>
            <person name="Worley K.C."/>
            <person name="Wu D."/>
            <person name="Yang S."/>
            <person name="Yao Q.A."/>
            <person name="Ye J."/>
            <person name="Yeh R.F."/>
            <person name="Zaveri J.S."/>
            <person name="Zhan M."/>
            <person name="Zhang G."/>
            <person name="Zhao Q."/>
            <person name="Zheng L."/>
            <person name="Zheng X.H."/>
            <person name="Zhong F.N."/>
            <person name="Zhong W."/>
            <person name="Zhou X."/>
            <person name="Zhu S."/>
            <person name="Zhu X."/>
            <person name="Smith H.O."/>
            <person name="Gibbs R.A."/>
            <person name="Myers E.W."/>
            <person name="Rubin G.M."/>
            <person name="Venter J.C."/>
        </authorList>
    </citation>
    <scope>NUCLEOTIDE SEQUENCE [LARGE SCALE GENOMIC DNA]</scope>
    <source>
        <strain evidence="6">Berkeley</strain>
    </source>
</reference>
<keyword evidence="6" id="KW-1185">Reference proteome</keyword>
<reference evidence="2" key="11">
    <citation type="journal article" date="2015" name="G3 (Bethesda)">
        <title>Gene Model Annotations for Drosophila melanogaster: Impact of High-Throughput Data.</title>
        <authorList>
            <consortium name="FlyBase Consortium"/>
            <person name="Matthews B.B."/>
            <person name="Dos Santos G."/>
            <person name="Crosby M.A."/>
            <person name="Emmert D.B."/>
            <person name="St Pierre S.E."/>
            <person name="Gramates L.S."/>
            <person name="Zhou P."/>
            <person name="Schroeder A.J."/>
            <person name="Falls K."/>
            <person name="Strelets V."/>
            <person name="Russo S.M."/>
            <person name="Gelbart W.M."/>
            <person name="null"/>
        </authorList>
    </citation>
    <scope>NUCLEOTIDE SEQUENCE</scope>
</reference>
<dbReference type="FlyBase" id="FBgn0038353">
    <property type="gene designation" value="CG5399"/>
</dbReference>
<dbReference type="HOGENOM" id="CLU_1316633_0_0_1"/>
<reference evidence="2 6" key="5">
    <citation type="journal article" date="2002" name="Genome Biol.">
        <title>Heterochromatic sequences in a Drosophila whole-genome shotgun assembly.</title>
        <authorList>
            <person name="Hoskins R.A."/>
            <person name="Smith C.D."/>
            <person name="Carlson J.W."/>
            <person name="Carvalho A.B."/>
            <person name="Halpern A."/>
            <person name="Kaminker J.S."/>
            <person name="Kennedy C."/>
            <person name="Mungall C.J."/>
            <person name="Sullivan B.A."/>
            <person name="Sutton G.G."/>
            <person name="Yasuhara J.C."/>
            <person name="Wakimoto B.T."/>
            <person name="Myers E.W."/>
            <person name="Celniker S.E."/>
            <person name="Rubin G.M."/>
            <person name="Karpen G.H."/>
        </authorList>
    </citation>
    <scope>NUCLEOTIDE SEQUENCE [LARGE SCALE GENOMIC DNA]</scope>
    <source>
        <strain evidence="6">Berkeley</strain>
    </source>
</reference>
<protein>
    <submittedName>
        <fullName evidence="3">GH25158p</fullName>
    </submittedName>
    <submittedName>
        <fullName evidence="2">Uncharacterized protein, isoform A</fullName>
    </submittedName>
    <submittedName>
        <fullName evidence="4">Uncharacterized protein, isoform B</fullName>
    </submittedName>
</protein>
<evidence type="ECO:0000313" key="3">
    <source>
        <dbReference type="EMBL" id="AAY55820.1"/>
    </source>
</evidence>
<dbReference type="UCSC" id="CG5399-RA">
    <property type="organism name" value="d. melanogaster"/>
</dbReference>
<dbReference type="GeneID" id="41900"/>
<name>Q9VF46_DROME</name>
<dbReference type="BioGRID-ORCS" id="41900">
    <property type="hits" value="0 hits in 1 CRISPR screen"/>
</dbReference>
<accession>Q9VF46</accession>
<dbReference type="EMBL" id="AE014297">
    <property type="protein sequence ID" value="AAF55214.1"/>
    <property type="molecule type" value="Genomic_DNA"/>
</dbReference>
<dbReference type="AGR" id="FB:FBgn0038353"/>
<dbReference type="Proteomes" id="UP000000803">
    <property type="component" value="Chromosome 3R"/>
</dbReference>
<dbReference type="DNASU" id="41900"/>
<reference evidence="2 6" key="9">
    <citation type="journal article" date="2007" name="Science">
        <title>The Release 5.1 annotation of Drosophila melanogaster heterochromatin.</title>
        <authorList>
            <person name="Smith C.D."/>
            <person name="Shu S."/>
            <person name="Mungall C.J."/>
            <person name="Karpen G.H."/>
        </authorList>
    </citation>
    <scope>NUCLEOTIDE SEQUENCE [LARGE SCALE GENOMIC DNA]</scope>
    <source>
        <strain evidence="6">Berkeley</strain>
    </source>
</reference>
<reference evidence="2" key="12">
    <citation type="journal article" date="2015" name="G3 (Bethesda)">
        <title>Gene Model Annotations for Drosophila melanogaster: The Rule-Benders.</title>
        <authorList>
            <consortium name="FlyBase Consortium"/>
            <person name="Crosby M.A."/>
            <person name="Gramates L.S."/>
            <person name="Dos Santos G."/>
            <person name="Matthews B.B."/>
            <person name="St Pierre S.E."/>
            <person name="Zhou P."/>
            <person name="Schroeder A.J."/>
            <person name="Falls K."/>
            <person name="Emmert D.B."/>
            <person name="Russo S.M."/>
            <person name="Gelbart W.M."/>
            <person name="null"/>
        </authorList>
    </citation>
    <scope>NUCLEOTIDE SEQUENCE</scope>
</reference>
<feature type="chain" id="PRO_5015100159" evidence="1">
    <location>
        <begin position="24"/>
        <end position="218"/>
    </location>
</feature>
<dbReference type="OMA" id="MICMAIV"/>
<dbReference type="KEGG" id="dme:Dmel_CG5399"/>